<reference evidence="1 2" key="1">
    <citation type="journal article" date="2016" name="Nat. Commun.">
        <title>Thousands of microbial genomes shed light on interconnected biogeochemical processes in an aquifer system.</title>
        <authorList>
            <person name="Anantharaman K."/>
            <person name="Brown C.T."/>
            <person name="Hug L.A."/>
            <person name="Sharon I."/>
            <person name="Castelle C.J."/>
            <person name="Probst A.J."/>
            <person name="Thomas B.C."/>
            <person name="Singh A."/>
            <person name="Wilkins M.J."/>
            <person name="Karaoz U."/>
            <person name="Brodie E.L."/>
            <person name="Williams K.H."/>
            <person name="Hubbard S.S."/>
            <person name="Banfield J.F."/>
        </authorList>
    </citation>
    <scope>NUCLEOTIDE SEQUENCE [LARGE SCALE GENOMIC DNA]</scope>
</reference>
<gene>
    <name evidence="1" type="ORF">A2Z11_00860</name>
</gene>
<dbReference type="EMBL" id="MHCS01000020">
    <property type="protein sequence ID" value="OGY26518.1"/>
    <property type="molecule type" value="Genomic_DNA"/>
</dbReference>
<name>A0A1G1WFN1_9BACT</name>
<evidence type="ECO:0000313" key="2">
    <source>
        <dbReference type="Proteomes" id="UP000176389"/>
    </source>
</evidence>
<comment type="caution">
    <text evidence="1">The sequence shown here is derived from an EMBL/GenBank/DDBJ whole genome shotgun (WGS) entry which is preliminary data.</text>
</comment>
<accession>A0A1G1WFN1</accession>
<organism evidence="1 2">
    <name type="scientific">Candidatus Woykebacteria bacterium RBG_16_43_9</name>
    <dbReference type="NCBI Taxonomy" id="1802596"/>
    <lineage>
        <taxon>Bacteria</taxon>
        <taxon>Candidatus Woykeibacteriota</taxon>
    </lineage>
</organism>
<evidence type="ECO:0000313" key="1">
    <source>
        <dbReference type="EMBL" id="OGY26518.1"/>
    </source>
</evidence>
<dbReference type="Proteomes" id="UP000176389">
    <property type="component" value="Unassembled WGS sequence"/>
</dbReference>
<dbReference type="AlphaFoldDB" id="A0A1G1WFN1"/>
<sequence length="184" mass="20470">MSEVPFDPDNIPQADADTESLKIEKFEDFDAKELETGEAAVVEAPKGGELYMEGLGPCIGMVGYDQDRKVLFAEHFLSTSPTIDQEILEVLQRLRSNGINPTETAVAGGNLSFEDQQRDPDHFARMTQAKRRLVQSGTVSKSYIDTQDLTESTRGDDLSVSYKDGKFKIEFKEGHIEEARSGLF</sequence>
<protein>
    <recommendedName>
        <fullName evidence="3">Chemoreceptor glutamine deamidase CheD</fullName>
    </recommendedName>
</protein>
<proteinExistence type="predicted"/>
<evidence type="ECO:0008006" key="3">
    <source>
        <dbReference type="Google" id="ProtNLM"/>
    </source>
</evidence>